<evidence type="ECO:0000313" key="3">
    <source>
        <dbReference type="EMBL" id="TVT30212.1"/>
    </source>
</evidence>
<evidence type="ECO:0000259" key="2">
    <source>
        <dbReference type="Pfam" id="PF16289"/>
    </source>
</evidence>
<dbReference type="InterPro" id="IPR032557">
    <property type="entry name" value="DUF4935"/>
</dbReference>
<organism evidence="3 4">
    <name type="scientific">Marinobacter vinifirmus</name>
    <dbReference type="NCBI Taxonomy" id="355591"/>
    <lineage>
        <taxon>Bacteria</taxon>
        <taxon>Pseudomonadati</taxon>
        <taxon>Pseudomonadota</taxon>
        <taxon>Gammaproteobacteria</taxon>
        <taxon>Pseudomonadales</taxon>
        <taxon>Marinobacteraceae</taxon>
        <taxon>Marinobacter</taxon>
    </lineage>
</organism>
<keyword evidence="1" id="KW-0175">Coiled coil</keyword>
<dbReference type="Pfam" id="PF16289">
    <property type="entry name" value="PIN_12"/>
    <property type="match status" value="1"/>
</dbReference>
<feature type="domain" description="DUF4935" evidence="2">
    <location>
        <begin position="3"/>
        <end position="163"/>
    </location>
</feature>
<dbReference type="EMBL" id="VMRX01000072">
    <property type="protein sequence ID" value="TVT30212.1"/>
    <property type="molecule type" value="Genomic_DNA"/>
</dbReference>
<proteinExistence type="predicted"/>
<comment type="caution">
    <text evidence="3">The sequence shown here is derived from an EMBL/GenBank/DDBJ whole genome shotgun (WGS) entry which is preliminary data.</text>
</comment>
<gene>
    <name evidence="3" type="ORF">FHK81_17090</name>
</gene>
<evidence type="ECO:0000313" key="4">
    <source>
        <dbReference type="Proteomes" id="UP000319142"/>
    </source>
</evidence>
<accession>A0A558B118</accession>
<dbReference type="Proteomes" id="UP000319142">
    <property type="component" value="Unassembled WGS sequence"/>
</dbReference>
<reference evidence="3 4" key="1">
    <citation type="submission" date="2019-07" db="EMBL/GenBank/DDBJ databases">
        <title>The pathways for chlorine oxyanion respiration interact through the shared metabolite chlorate.</title>
        <authorList>
            <person name="Barnum T.P."/>
            <person name="Cheng Y."/>
            <person name="Hill K.A."/>
            <person name="Lucas L.N."/>
            <person name="Carlson H.K."/>
            <person name="Coates J.D."/>
        </authorList>
    </citation>
    <scope>NUCLEOTIDE SEQUENCE [LARGE SCALE GENOMIC DNA]</scope>
    <source>
        <strain evidence="3">UCB</strain>
    </source>
</reference>
<feature type="coiled-coil region" evidence="1">
    <location>
        <begin position="46"/>
        <end position="73"/>
    </location>
</feature>
<protein>
    <submittedName>
        <fullName evidence="3">DUF4935 domain-containing protein</fullName>
    </submittedName>
</protein>
<evidence type="ECO:0000256" key="1">
    <source>
        <dbReference type="SAM" id="Coils"/>
    </source>
</evidence>
<dbReference type="RefSeq" id="WP_273135327.1">
    <property type="nucleotide sequence ID" value="NZ_VMRX01000072.1"/>
</dbReference>
<name>A0A558B118_9GAMM</name>
<sequence>MKVFLDTNVFYKNWFASNANFKLLFYFLNNEKCDLLLSDLVVQEANNIREREVEEIKTELNRLVNKGNKLNSKCLKFSADELGFEPYDLVENLKGRVDWIEKISYENIPQTKVVERAIKLVKPFTSQEKGYRDTLIWLSFLNYLSSEGIEGDVAFITNNRNDFFETKGKEIFFNSDLLRDIEEHKIKASIKPYLNIYDFVNENVDKISHSFDRYEILDNLEDFLIEETENYLNSMNNNDISHLLENKLFSDRLTPVIDIESDVFEGLEDPEVKSVKRLPGNSVYIESYFEMRRVDLVITIDAIEYKQYANEIDSIKALYNIDIEDDYVKLSFILRTCVDGSFEYDTQDESGSNFSVDYICNRRPRNES</sequence>
<dbReference type="AlphaFoldDB" id="A0A558B118"/>